<dbReference type="EMBL" id="LT670849">
    <property type="protein sequence ID" value="SHN81523.1"/>
    <property type="molecule type" value="Genomic_DNA"/>
</dbReference>
<gene>
    <name evidence="1" type="ORF">SAMN05444170_4752</name>
</gene>
<dbReference type="PANTHER" id="PTHR43975:SF2">
    <property type="entry name" value="EG:BACR7A4.14 PROTEIN-RELATED"/>
    <property type="match status" value="1"/>
</dbReference>
<reference evidence="2" key="1">
    <citation type="submission" date="2016-11" db="EMBL/GenBank/DDBJ databases">
        <authorList>
            <person name="Varghese N."/>
            <person name="Submissions S."/>
        </authorList>
    </citation>
    <scope>NUCLEOTIDE SEQUENCE [LARGE SCALE GENOMIC DNA]</scope>
    <source>
        <strain evidence="2">GAS401</strain>
    </source>
</reference>
<dbReference type="CDD" id="cd05233">
    <property type="entry name" value="SDR_c"/>
    <property type="match status" value="1"/>
</dbReference>
<organism evidence="1 2">
    <name type="scientific">Bradyrhizobium erythrophlei</name>
    <dbReference type="NCBI Taxonomy" id="1437360"/>
    <lineage>
        <taxon>Bacteria</taxon>
        <taxon>Pseudomonadati</taxon>
        <taxon>Pseudomonadota</taxon>
        <taxon>Alphaproteobacteria</taxon>
        <taxon>Hyphomicrobiales</taxon>
        <taxon>Nitrobacteraceae</taxon>
        <taxon>Bradyrhizobium</taxon>
    </lineage>
</organism>
<dbReference type="Pfam" id="PF13561">
    <property type="entry name" value="adh_short_C2"/>
    <property type="match status" value="1"/>
</dbReference>
<dbReference type="SUPFAM" id="SSF51735">
    <property type="entry name" value="NAD(P)-binding Rossmann-fold domains"/>
    <property type="match status" value="1"/>
</dbReference>
<dbReference type="PANTHER" id="PTHR43975">
    <property type="entry name" value="ZGC:101858"/>
    <property type="match status" value="1"/>
</dbReference>
<accession>A0A1M7UEV7</accession>
<name>A0A1M7UEV7_9BRAD</name>
<protein>
    <submittedName>
        <fullName evidence="1">NAD(P)-dependent dehydrogenase, short-chain alcohol dehydrogenase family</fullName>
    </submittedName>
</protein>
<dbReference type="Gene3D" id="3.40.50.720">
    <property type="entry name" value="NAD(P)-binding Rossmann-like Domain"/>
    <property type="match status" value="1"/>
</dbReference>
<dbReference type="AlphaFoldDB" id="A0A1M7UEV7"/>
<evidence type="ECO:0000313" key="2">
    <source>
        <dbReference type="Proteomes" id="UP000184096"/>
    </source>
</evidence>
<dbReference type="PRINTS" id="PR00081">
    <property type="entry name" value="GDHRDH"/>
</dbReference>
<dbReference type="Proteomes" id="UP000184096">
    <property type="component" value="Chromosome I"/>
</dbReference>
<proteinExistence type="predicted"/>
<keyword evidence="2" id="KW-1185">Reference proteome</keyword>
<dbReference type="InterPro" id="IPR002347">
    <property type="entry name" value="SDR_fam"/>
</dbReference>
<dbReference type="InterPro" id="IPR036291">
    <property type="entry name" value="NAD(P)-bd_dom_sf"/>
</dbReference>
<sequence length="289" mass="29443">MRGRPGTTFGLAAGSPRSLAFNSRAPIVVPGFLRQGRVLRVAIITGAGSGIGAAVARRLAKPDARLMLHGQGSDAAGLSRLQTIAGECEKAGAKVGTSTGDLAKAGTASALVSAAREKFGSIDWVVHAAGFADRRGFGELPREGLERAFAVMAASFHEMTSAALSDLKRPQARVVAVSSFAAHRFTPDSTYPGSGSAKAALEVLVKCLAIELADTGATANVVVPGFTRKDQGLTGALDAAAWQKVASANPLSRLAESDEVAAVIAFLLSAEASHVTGVSLPVDGGLTLI</sequence>
<evidence type="ECO:0000313" key="1">
    <source>
        <dbReference type="EMBL" id="SHN81523.1"/>
    </source>
</evidence>